<comment type="caution">
    <text evidence="1">The sequence shown here is derived from an EMBL/GenBank/DDBJ whole genome shotgun (WGS) entry which is preliminary data.</text>
</comment>
<keyword evidence="2" id="KW-1185">Reference proteome</keyword>
<dbReference type="Proteomes" id="UP000262379">
    <property type="component" value="Unassembled WGS sequence"/>
</dbReference>
<evidence type="ECO:0000313" key="2">
    <source>
        <dbReference type="Proteomes" id="UP000262379"/>
    </source>
</evidence>
<dbReference type="EMBL" id="QURN01000001">
    <property type="protein sequence ID" value="RFC69492.1"/>
    <property type="molecule type" value="Genomic_DNA"/>
</dbReference>
<gene>
    <name evidence="1" type="ORF">DY251_01830</name>
</gene>
<evidence type="ECO:0000313" key="1">
    <source>
        <dbReference type="EMBL" id="RFC69492.1"/>
    </source>
</evidence>
<name>A0A371XJT8_9HYPH</name>
<dbReference type="InterPro" id="IPR000801">
    <property type="entry name" value="Esterase-like"/>
</dbReference>
<reference evidence="2" key="1">
    <citation type="submission" date="2018-08" db="EMBL/GenBank/DDBJ databases">
        <authorList>
            <person name="Im W.T."/>
        </authorList>
    </citation>
    <scope>NUCLEOTIDE SEQUENCE [LARGE SCALE GENOMIC DNA]</scope>
    <source>
        <strain evidence="2">LA-28</strain>
    </source>
</reference>
<dbReference type="SUPFAM" id="SSF53474">
    <property type="entry name" value="alpha/beta-Hydrolases"/>
    <property type="match status" value="1"/>
</dbReference>
<dbReference type="Pfam" id="PF00756">
    <property type="entry name" value="Esterase"/>
    <property type="match status" value="1"/>
</dbReference>
<dbReference type="InterPro" id="IPR029058">
    <property type="entry name" value="AB_hydrolase_fold"/>
</dbReference>
<dbReference type="AlphaFoldDB" id="A0A371XJT8"/>
<dbReference type="RefSeq" id="WP_116622113.1">
    <property type="nucleotide sequence ID" value="NZ_QURN01000001.1"/>
</dbReference>
<proteinExistence type="predicted"/>
<accession>A0A371XJT8</accession>
<organism evidence="1 2">
    <name type="scientific">Mesorhizobium denitrificans</name>
    <dbReference type="NCBI Taxonomy" id="2294114"/>
    <lineage>
        <taxon>Bacteria</taxon>
        <taxon>Pseudomonadati</taxon>
        <taxon>Pseudomonadota</taxon>
        <taxon>Alphaproteobacteria</taxon>
        <taxon>Hyphomicrobiales</taxon>
        <taxon>Phyllobacteriaceae</taxon>
        <taxon>Mesorhizobium</taxon>
    </lineage>
</organism>
<sequence length="258" mass="29641">MDISYHKAHSSALGRDMEYKRYGYAGRPVVIFPTSQGRFYQFEDSGGVGALARFVDEGRIQLFTVDGIDSESFFAKRASYERRIARHEAYFRYIREEALPEITAIASASNGGRILKPLFSGCSMGGYHSSNFVFRFPDLVCGVIALSGVYSTRDFFGSELGGDIYFNSPLDYLPGLNDKAVLARLRSLRLIFCCGQGAWEERMLEDTRSLEQILHAKQIPAWVDYWGGDVDHDWPWWHKQLDYFMSRWLDEDLKERMD</sequence>
<dbReference type="Gene3D" id="3.40.50.1820">
    <property type="entry name" value="alpha/beta hydrolase"/>
    <property type="match status" value="1"/>
</dbReference>
<dbReference type="InterPro" id="IPR050583">
    <property type="entry name" value="Mycobacterial_A85_antigen"/>
</dbReference>
<protein>
    <recommendedName>
        <fullName evidence="3">Esterase</fullName>
    </recommendedName>
</protein>
<dbReference type="PANTHER" id="PTHR48098:SF3">
    <property type="entry name" value="IRON(III) ENTEROBACTIN ESTERASE"/>
    <property type="match status" value="1"/>
</dbReference>
<dbReference type="PANTHER" id="PTHR48098">
    <property type="entry name" value="ENTEROCHELIN ESTERASE-RELATED"/>
    <property type="match status" value="1"/>
</dbReference>
<evidence type="ECO:0008006" key="3">
    <source>
        <dbReference type="Google" id="ProtNLM"/>
    </source>
</evidence>